<evidence type="ECO:0000313" key="3">
    <source>
        <dbReference type="EMBL" id="AER20411.1"/>
    </source>
</evidence>
<name>G7SHT2_STRSU</name>
<accession>G7SHT2</accession>
<evidence type="ECO:0000313" key="4">
    <source>
        <dbReference type="Proteomes" id="UP000008845"/>
    </source>
</evidence>
<dbReference type="HOGENOM" id="CLU_066192_3_0_9"/>
<dbReference type="PANTHER" id="PTHR46558:SF11">
    <property type="entry name" value="HTH-TYPE TRANSCRIPTIONAL REGULATOR XRE"/>
    <property type="match status" value="1"/>
</dbReference>
<reference evidence="3 4" key="1">
    <citation type="journal article" date="2011" name="BMC Genomics">
        <title>Comparative Genomic Analysis of Streptococcus suis reveals significant genomic diversity among different serotypes.</title>
        <authorList>
            <person name="Zhang A."/>
            <person name="Yang M."/>
            <person name="Hu P."/>
            <person name="Wu J."/>
            <person name="Chen B."/>
            <person name="Hua Y."/>
            <person name="Yu J."/>
            <person name="Chen H."/>
            <person name="Xiao J."/>
            <person name="Jin M."/>
        </authorList>
    </citation>
    <scope>NUCLEOTIDE SEQUENCE [LARGE SCALE GENOMIC DNA]</scope>
    <source>
        <strain evidence="3">D12</strain>
    </source>
</reference>
<dbReference type="PANTHER" id="PTHR46558">
    <property type="entry name" value="TRACRIPTIONAL REGULATORY PROTEIN-RELATED-RELATED"/>
    <property type="match status" value="1"/>
</dbReference>
<keyword evidence="1" id="KW-0238">DNA-binding</keyword>
<sequence length="168" mass="19501">MNRLKELRQEKKLSQKELADYLGINEKTISRWENGESTIKSDKAQALADYFEVEVGYLLGYNEGHRRMYELFGKHPKKGAMGIIDFDELLEAHELGYIKDGKILDELQTDASVAIKFLESIQSKLLLFGDISKTHTKKLEDITFFLVDFYETVERRQKTLEQTSNTKD</sequence>
<dbReference type="SUPFAM" id="SSF47413">
    <property type="entry name" value="lambda repressor-like DNA-binding domains"/>
    <property type="match status" value="1"/>
</dbReference>
<dbReference type="InterPro" id="IPR001387">
    <property type="entry name" value="Cro/C1-type_HTH"/>
</dbReference>
<dbReference type="Proteomes" id="UP000008845">
    <property type="component" value="Chromosome"/>
</dbReference>
<organism evidence="3 4">
    <name type="scientific">Streptococcus suis D12</name>
    <dbReference type="NCBI Taxonomy" id="1004952"/>
    <lineage>
        <taxon>Bacteria</taxon>
        <taxon>Bacillati</taxon>
        <taxon>Bacillota</taxon>
        <taxon>Bacilli</taxon>
        <taxon>Lactobacillales</taxon>
        <taxon>Streptococcaceae</taxon>
        <taxon>Streptococcus</taxon>
    </lineage>
</organism>
<dbReference type="GO" id="GO:0003677">
    <property type="term" value="F:DNA binding"/>
    <property type="evidence" value="ECO:0007669"/>
    <property type="project" value="UniProtKB-KW"/>
</dbReference>
<dbReference type="PROSITE" id="PS50943">
    <property type="entry name" value="HTH_CROC1"/>
    <property type="match status" value="1"/>
</dbReference>
<dbReference type="KEGG" id="ssk:SSUD12_2150"/>
<evidence type="ECO:0000259" key="2">
    <source>
        <dbReference type="PROSITE" id="PS50943"/>
    </source>
</evidence>
<dbReference type="InterPro" id="IPR010982">
    <property type="entry name" value="Lambda_DNA-bd_dom_sf"/>
</dbReference>
<dbReference type="RefSeq" id="WP_002936171.1">
    <property type="nucleotide sequence ID" value="NC_017621.1"/>
</dbReference>
<gene>
    <name evidence="3" type="ORF">SSUD12_2150</name>
</gene>
<dbReference type="EMBL" id="CP002644">
    <property type="protein sequence ID" value="AER20411.1"/>
    <property type="molecule type" value="Genomic_DNA"/>
</dbReference>
<dbReference type="PATRIC" id="fig|1004952.3.peg.2096"/>
<proteinExistence type="predicted"/>
<dbReference type="SMART" id="SM00530">
    <property type="entry name" value="HTH_XRE"/>
    <property type="match status" value="1"/>
</dbReference>
<dbReference type="AlphaFoldDB" id="G7SHT2"/>
<dbReference type="Gene3D" id="1.10.260.40">
    <property type="entry name" value="lambda repressor-like DNA-binding domains"/>
    <property type="match status" value="1"/>
</dbReference>
<dbReference type="SMR" id="G7SHT2"/>
<feature type="domain" description="HTH cro/C1-type" evidence="2">
    <location>
        <begin position="4"/>
        <end position="58"/>
    </location>
</feature>
<dbReference type="Pfam" id="PF01381">
    <property type="entry name" value="HTH_3"/>
    <property type="match status" value="1"/>
</dbReference>
<protein>
    <submittedName>
        <fullName evidence="3">Transcriptional regulator, XRE family</fullName>
    </submittedName>
</protein>
<evidence type="ECO:0000256" key="1">
    <source>
        <dbReference type="ARBA" id="ARBA00023125"/>
    </source>
</evidence>
<dbReference type="CDD" id="cd00093">
    <property type="entry name" value="HTH_XRE"/>
    <property type="match status" value="1"/>
</dbReference>